<gene>
    <name evidence="7" type="primary">nanE</name>
    <name evidence="8" type="ORF">RU92_GL002312</name>
</gene>
<dbReference type="FunFam" id="3.20.20.70:FF:000035">
    <property type="entry name" value="Putative N-acetylmannosamine-6-phosphate 2-epimerase"/>
    <property type="match status" value="1"/>
</dbReference>
<dbReference type="GO" id="GO:0006053">
    <property type="term" value="P:N-acetylmannosamine catabolic process"/>
    <property type="evidence" value="ECO:0007669"/>
    <property type="project" value="TreeGrafter"/>
</dbReference>
<keyword evidence="6 7" id="KW-0119">Carbohydrate metabolism</keyword>
<dbReference type="Gene3D" id="3.20.20.70">
    <property type="entry name" value="Aldolase class I"/>
    <property type="match status" value="1"/>
</dbReference>
<dbReference type="HAMAP" id="MF_01235">
    <property type="entry name" value="ManNAc6P_epimer"/>
    <property type="match status" value="1"/>
</dbReference>
<dbReference type="EC" id="5.1.3.9" evidence="7"/>
<evidence type="ECO:0000256" key="7">
    <source>
        <dbReference type="HAMAP-Rule" id="MF_01235"/>
    </source>
</evidence>
<comment type="similarity">
    <text evidence="4 7">Belongs to the NanE family.</text>
</comment>
<dbReference type="InterPro" id="IPR013785">
    <property type="entry name" value="Aldolase_TIM"/>
</dbReference>
<keyword evidence="5 7" id="KW-0413">Isomerase</keyword>
<accession>A0A2A5SS51</accession>
<dbReference type="AlphaFoldDB" id="A0A2A5SS51"/>
<sequence length="240" mass="26360">MEGKWRMNKEQFLEKIKGGIIVSCQALPGEPLYSENGGVMPLMAKAAEQAGAVAIRANSVRDIKEIQKAVSLPIIGIIKKDYLPQKPFITATMKEIDELVATSCEVIALDCTLRERHDGLTINQFIKKIKEKYPTQLLMADCSNFKECENAYSAGVDFVGTTLSGYTEESKKQDGPDFELLEKLVGAKIPVIAEGRIHSPEQAQYVQKIGVDGMVIGGAITRPLEIASRFVQAVESVEKL</sequence>
<dbReference type="InterPro" id="IPR011060">
    <property type="entry name" value="RibuloseP-bd_barrel"/>
</dbReference>
<evidence type="ECO:0000313" key="9">
    <source>
        <dbReference type="Proteomes" id="UP000218711"/>
    </source>
</evidence>
<proteinExistence type="inferred from homology"/>
<evidence type="ECO:0000313" key="8">
    <source>
        <dbReference type="EMBL" id="PCS18007.1"/>
    </source>
</evidence>
<dbReference type="Pfam" id="PF04131">
    <property type="entry name" value="NanE"/>
    <property type="match status" value="1"/>
</dbReference>
<evidence type="ECO:0000256" key="2">
    <source>
        <dbReference type="ARBA" id="ARBA00002147"/>
    </source>
</evidence>
<dbReference type="GO" id="GO:0005829">
    <property type="term" value="C:cytosol"/>
    <property type="evidence" value="ECO:0007669"/>
    <property type="project" value="TreeGrafter"/>
</dbReference>
<dbReference type="GO" id="GO:0019262">
    <property type="term" value="P:N-acetylneuraminate catabolic process"/>
    <property type="evidence" value="ECO:0007669"/>
    <property type="project" value="UniProtKB-UniRule"/>
</dbReference>
<evidence type="ECO:0000256" key="5">
    <source>
        <dbReference type="ARBA" id="ARBA00023235"/>
    </source>
</evidence>
<dbReference type="NCBIfam" id="NF002231">
    <property type="entry name" value="PRK01130.1"/>
    <property type="match status" value="1"/>
</dbReference>
<comment type="function">
    <text evidence="2 7">Converts N-acetylmannosamine-6-phosphate (ManNAc-6-P) to N-acetylglucosamine-6-phosphate (GlcNAc-6-P).</text>
</comment>
<comment type="pathway">
    <text evidence="3 7">Amino-sugar metabolism; N-acetylneuraminate degradation; D-fructose 6-phosphate from N-acetylneuraminate: step 3/5.</text>
</comment>
<dbReference type="EMBL" id="JXKC01000007">
    <property type="protein sequence ID" value="PCS18007.1"/>
    <property type="molecule type" value="Genomic_DNA"/>
</dbReference>
<evidence type="ECO:0000256" key="6">
    <source>
        <dbReference type="ARBA" id="ARBA00023277"/>
    </source>
</evidence>
<dbReference type="Proteomes" id="UP000218711">
    <property type="component" value="Unassembled WGS sequence"/>
</dbReference>
<comment type="caution">
    <text evidence="8">The sequence shown here is derived from an EMBL/GenBank/DDBJ whole genome shotgun (WGS) entry which is preliminary data.</text>
</comment>
<comment type="catalytic activity">
    <reaction evidence="1 7">
        <text>an N-acyl-D-glucosamine 6-phosphate = an N-acyl-D-mannosamine 6-phosphate</text>
        <dbReference type="Rhea" id="RHEA:23932"/>
        <dbReference type="ChEBI" id="CHEBI:57599"/>
        <dbReference type="ChEBI" id="CHEBI:57666"/>
        <dbReference type="EC" id="5.1.3.9"/>
    </reaction>
</comment>
<evidence type="ECO:0000256" key="4">
    <source>
        <dbReference type="ARBA" id="ARBA00007439"/>
    </source>
</evidence>
<reference evidence="8 9" key="1">
    <citation type="submission" date="2014-12" db="EMBL/GenBank/DDBJ databases">
        <title>Draft genome sequences of 10 type strains of Lactococcus.</title>
        <authorList>
            <person name="Sun Z."/>
            <person name="Zhong Z."/>
            <person name="Liu W."/>
            <person name="Zhang W."/>
            <person name="Zhang H."/>
        </authorList>
    </citation>
    <scope>NUCLEOTIDE SEQUENCE [LARGE SCALE GENOMIC DNA]</scope>
    <source>
        <strain evidence="8 9">DSM 21502</strain>
    </source>
</reference>
<protein>
    <recommendedName>
        <fullName evidence="7">Putative N-acetylmannosamine-6-phosphate 2-epimerase</fullName>
        <ecNumber evidence="7">5.1.3.9</ecNumber>
    </recommendedName>
    <alternativeName>
        <fullName evidence="7">ManNAc-6-P epimerase</fullName>
    </alternativeName>
</protein>
<dbReference type="InterPro" id="IPR007260">
    <property type="entry name" value="NanE"/>
</dbReference>
<evidence type="ECO:0000256" key="3">
    <source>
        <dbReference type="ARBA" id="ARBA00005081"/>
    </source>
</evidence>
<organism evidence="8 9">
    <name type="scientific">Lactococcus cremoris subsp. tructae</name>
    <dbReference type="NCBI Taxonomy" id="542833"/>
    <lineage>
        <taxon>Bacteria</taxon>
        <taxon>Bacillati</taxon>
        <taxon>Bacillota</taxon>
        <taxon>Bacilli</taxon>
        <taxon>Lactobacillales</taxon>
        <taxon>Streptococcaceae</taxon>
        <taxon>Lactococcus</taxon>
    </lineage>
</organism>
<name>A0A2A5SS51_LACLC</name>
<dbReference type="PANTHER" id="PTHR36204">
    <property type="entry name" value="N-ACETYLMANNOSAMINE-6-PHOSPHATE 2-EPIMERASE-RELATED"/>
    <property type="match status" value="1"/>
</dbReference>
<dbReference type="GO" id="GO:0005975">
    <property type="term" value="P:carbohydrate metabolic process"/>
    <property type="evidence" value="ECO:0007669"/>
    <property type="project" value="UniProtKB-UniRule"/>
</dbReference>
<dbReference type="SUPFAM" id="SSF51366">
    <property type="entry name" value="Ribulose-phoshate binding barrel"/>
    <property type="match status" value="1"/>
</dbReference>
<dbReference type="PANTHER" id="PTHR36204:SF1">
    <property type="entry name" value="N-ACETYLMANNOSAMINE-6-PHOSPHATE 2-EPIMERASE-RELATED"/>
    <property type="match status" value="1"/>
</dbReference>
<dbReference type="UniPathway" id="UPA00629">
    <property type="reaction ID" value="UER00682"/>
</dbReference>
<dbReference type="GO" id="GO:0047465">
    <property type="term" value="F:N-acylglucosamine-6-phosphate 2-epimerase activity"/>
    <property type="evidence" value="ECO:0007669"/>
    <property type="project" value="UniProtKB-EC"/>
</dbReference>
<evidence type="ECO:0000256" key="1">
    <source>
        <dbReference type="ARBA" id="ARBA00000056"/>
    </source>
</evidence>
<dbReference type="CDD" id="cd04729">
    <property type="entry name" value="NanE"/>
    <property type="match status" value="1"/>
</dbReference>